<keyword evidence="2" id="KW-1185">Reference proteome</keyword>
<protein>
    <recommendedName>
        <fullName evidence="3">GNAT superfamily acetyltransferase</fullName>
    </recommendedName>
</protein>
<dbReference type="EMBL" id="BAAATZ010000002">
    <property type="protein sequence ID" value="GAA2719132.1"/>
    <property type="molecule type" value="Genomic_DNA"/>
</dbReference>
<reference evidence="1 2" key="1">
    <citation type="journal article" date="2019" name="Int. J. Syst. Evol. Microbiol.">
        <title>The Global Catalogue of Microorganisms (GCM) 10K type strain sequencing project: providing services to taxonomists for standard genome sequencing and annotation.</title>
        <authorList>
            <consortium name="The Broad Institute Genomics Platform"/>
            <consortium name="The Broad Institute Genome Sequencing Center for Infectious Disease"/>
            <person name="Wu L."/>
            <person name="Ma J."/>
        </authorList>
    </citation>
    <scope>NUCLEOTIDE SEQUENCE [LARGE SCALE GENOMIC DNA]</scope>
    <source>
        <strain evidence="1 2">JCM 8201</strain>
    </source>
</reference>
<evidence type="ECO:0000313" key="2">
    <source>
        <dbReference type="Proteomes" id="UP001501842"/>
    </source>
</evidence>
<accession>A0ABN3TW13</accession>
<comment type="caution">
    <text evidence="1">The sequence shown here is derived from an EMBL/GenBank/DDBJ whole genome shotgun (WGS) entry which is preliminary data.</text>
</comment>
<name>A0ABN3TW13_9ACTN</name>
<dbReference type="PANTHER" id="PTHR41700">
    <property type="entry name" value="GCN5-RELATED N-ACETYLTRANSFERASE"/>
    <property type="match status" value="1"/>
</dbReference>
<sequence>MGGPVIRRLQELGELERAHGLFDVIWDFEPGGDPLSVEALLTLTRCGNYVFGAFHGEQMVGASVGIFGEPRSGEMCSYITGAASIGSGTGLALKRHQRLWALERGVDRIFWTFDPLIRRNAHFNLVKLGARAESYHVDYYGKMPDSINQDDESDRLLAVWRLNDPLVVDTARNVFTTAYVPTDAELALEARGDRPVRHETMARTLLFQVPHDIEKIRTEDLGLAREWRWALREALDPLLEAGATITGFHDRTSYLVRR</sequence>
<dbReference type="SUPFAM" id="SSF55729">
    <property type="entry name" value="Acyl-CoA N-acyltransferases (Nat)"/>
    <property type="match status" value="1"/>
</dbReference>
<proteinExistence type="predicted"/>
<evidence type="ECO:0008006" key="3">
    <source>
        <dbReference type="Google" id="ProtNLM"/>
    </source>
</evidence>
<organism evidence="1 2">
    <name type="scientific">Actinocorallia aurantiaca</name>
    <dbReference type="NCBI Taxonomy" id="46204"/>
    <lineage>
        <taxon>Bacteria</taxon>
        <taxon>Bacillati</taxon>
        <taxon>Actinomycetota</taxon>
        <taxon>Actinomycetes</taxon>
        <taxon>Streptosporangiales</taxon>
        <taxon>Thermomonosporaceae</taxon>
        <taxon>Actinocorallia</taxon>
    </lineage>
</organism>
<dbReference type="Proteomes" id="UP001501842">
    <property type="component" value="Unassembled WGS sequence"/>
</dbReference>
<dbReference type="RefSeq" id="WP_344448326.1">
    <property type="nucleotide sequence ID" value="NZ_BAAATZ010000002.1"/>
</dbReference>
<dbReference type="PANTHER" id="PTHR41700:SF1">
    <property type="entry name" value="N-ACETYLTRANSFERASE DOMAIN-CONTAINING PROTEIN"/>
    <property type="match status" value="1"/>
</dbReference>
<gene>
    <name evidence="1" type="ORF">GCM10010439_03980</name>
</gene>
<dbReference type="InterPro" id="IPR038764">
    <property type="entry name" value="GNAT_N_AcTrfase_prd"/>
</dbReference>
<evidence type="ECO:0000313" key="1">
    <source>
        <dbReference type="EMBL" id="GAA2719132.1"/>
    </source>
</evidence>
<dbReference type="InterPro" id="IPR016181">
    <property type="entry name" value="Acyl_CoA_acyltransferase"/>
</dbReference>